<protein>
    <recommendedName>
        <fullName evidence="1">ABM domain-containing protein</fullName>
    </recommendedName>
</protein>
<gene>
    <name evidence="2" type="ORF">PRZ48_011570</name>
</gene>
<accession>A0ABR0E6Q6</accession>
<proteinExistence type="predicted"/>
<evidence type="ECO:0000259" key="1">
    <source>
        <dbReference type="Pfam" id="PF03992"/>
    </source>
</evidence>
<dbReference type="EMBL" id="JAXOVC010000009">
    <property type="protein sequence ID" value="KAK4497120.1"/>
    <property type="molecule type" value="Genomic_DNA"/>
</dbReference>
<evidence type="ECO:0000313" key="2">
    <source>
        <dbReference type="EMBL" id="KAK4497120.1"/>
    </source>
</evidence>
<comment type="caution">
    <text evidence="2">The sequence shown here is derived from an EMBL/GenBank/DDBJ whole genome shotgun (WGS) entry which is preliminary data.</text>
</comment>
<sequence>MDPTQLPPSWFTLSSFALHVTIHIDPSNVDKFFAAMKPAFDVVAAEPECLYFEIFQDPAEPGKISWVENWSKGVEWFFKEQMTKEYYKPYLEATEKLYIKPREFKVLKRLEGFVSAKKGNFEGARVGEFRG</sequence>
<organism evidence="2 3">
    <name type="scientific">Zasmidium cellare</name>
    <name type="common">Wine cellar mold</name>
    <name type="synonym">Racodium cellare</name>
    <dbReference type="NCBI Taxonomy" id="395010"/>
    <lineage>
        <taxon>Eukaryota</taxon>
        <taxon>Fungi</taxon>
        <taxon>Dikarya</taxon>
        <taxon>Ascomycota</taxon>
        <taxon>Pezizomycotina</taxon>
        <taxon>Dothideomycetes</taxon>
        <taxon>Dothideomycetidae</taxon>
        <taxon>Mycosphaerellales</taxon>
        <taxon>Mycosphaerellaceae</taxon>
        <taxon>Zasmidium</taxon>
    </lineage>
</organism>
<evidence type="ECO:0000313" key="3">
    <source>
        <dbReference type="Proteomes" id="UP001305779"/>
    </source>
</evidence>
<dbReference type="Gene3D" id="3.30.70.100">
    <property type="match status" value="1"/>
</dbReference>
<name>A0ABR0E6Q6_ZASCE</name>
<dbReference type="SUPFAM" id="SSF54909">
    <property type="entry name" value="Dimeric alpha+beta barrel"/>
    <property type="match status" value="1"/>
</dbReference>
<reference evidence="2 3" key="1">
    <citation type="journal article" date="2023" name="G3 (Bethesda)">
        <title>A chromosome-level genome assembly of Zasmidium syzygii isolated from banana leaves.</title>
        <authorList>
            <person name="van Westerhoven A.C."/>
            <person name="Mehrabi R."/>
            <person name="Talebi R."/>
            <person name="Steentjes M.B.F."/>
            <person name="Corcolon B."/>
            <person name="Chong P.A."/>
            <person name="Kema G.H.J."/>
            <person name="Seidl M.F."/>
        </authorList>
    </citation>
    <scope>NUCLEOTIDE SEQUENCE [LARGE SCALE GENOMIC DNA]</scope>
    <source>
        <strain evidence="2 3">P124</strain>
    </source>
</reference>
<dbReference type="Proteomes" id="UP001305779">
    <property type="component" value="Unassembled WGS sequence"/>
</dbReference>
<dbReference type="InterPro" id="IPR007138">
    <property type="entry name" value="ABM_dom"/>
</dbReference>
<feature type="domain" description="ABM" evidence="1">
    <location>
        <begin position="16"/>
        <end position="71"/>
    </location>
</feature>
<keyword evidence="3" id="KW-1185">Reference proteome</keyword>
<dbReference type="Pfam" id="PF03992">
    <property type="entry name" value="ABM"/>
    <property type="match status" value="1"/>
</dbReference>
<dbReference type="InterPro" id="IPR011008">
    <property type="entry name" value="Dimeric_a/b-barrel"/>
</dbReference>